<dbReference type="EMBL" id="SMLB01000001">
    <property type="protein sequence ID" value="TDD73099.1"/>
    <property type="molecule type" value="Genomic_DNA"/>
</dbReference>
<dbReference type="RefSeq" id="WP_132101169.1">
    <property type="nucleotide sequence ID" value="NZ_SMLB01000001.1"/>
</dbReference>
<dbReference type="SUPFAM" id="SSF53474">
    <property type="entry name" value="alpha/beta-Hydrolases"/>
    <property type="match status" value="1"/>
</dbReference>
<evidence type="ECO:0000313" key="2">
    <source>
        <dbReference type="EMBL" id="TDD73099.1"/>
    </source>
</evidence>
<dbReference type="PANTHER" id="PTHR43798">
    <property type="entry name" value="MONOACYLGLYCEROL LIPASE"/>
    <property type="match status" value="1"/>
</dbReference>
<proteinExistence type="predicted"/>
<accession>A0A4R5AN89</accession>
<feature type="domain" description="AB hydrolase-1" evidence="1">
    <location>
        <begin position="96"/>
        <end position="340"/>
    </location>
</feature>
<keyword evidence="2" id="KW-0378">Hydrolase</keyword>
<keyword evidence="3" id="KW-1185">Reference proteome</keyword>
<dbReference type="Pfam" id="PF00561">
    <property type="entry name" value="Abhydrolase_1"/>
    <property type="match status" value="1"/>
</dbReference>
<dbReference type="InterPro" id="IPR000073">
    <property type="entry name" value="AB_hydrolase_1"/>
</dbReference>
<name>A0A4R5AN89_9ACTN</name>
<dbReference type="PROSITE" id="PS51318">
    <property type="entry name" value="TAT"/>
    <property type="match status" value="1"/>
</dbReference>
<organism evidence="2 3">
    <name type="scientific">Jiangella aurantiaca</name>
    <dbReference type="NCBI Taxonomy" id="2530373"/>
    <lineage>
        <taxon>Bacteria</taxon>
        <taxon>Bacillati</taxon>
        <taxon>Actinomycetota</taxon>
        <taxon>Actinomycetes</taxon>
        <taxon>Jiangellales</taxon>
        <taxon>Jiangellaceae</taxon>
        <taxon>Jiangella</taxon>
    </lineage>
</organism>
<dbReference type="OrthoDB" id="5431692at2"/>
<dbReference type="Gene3D" id="3.40.50.1820">
    <property type="entry name" value="alpha/beta hydrolase"/>
    <property type="match status" value="1"/>
</dbReference>
<evidence type="ECO:0000313" key="3">
    <source>
        <dbReference type="Proteomes" id="UP000295217"/>
    </source>
</evidence>
<comment type="caution">
    <text evidence="2">The sequence shown here is derived from an EMBL/GenBank/DDBJ whole genome shotgun (WGS) entry which is preliminary data.</text>
</comment>
<gene>
    <name evidence="2" type="ORF">E1262_01035</name>
</gene>
<dbReference type="GO" id="GO:0016020">
    <property type="term" value="C:membrane"/>
    <property type="evidence" value="ECO:0007669"/>
    <property type="project" value="TreeGrafter"/>
</dbReference>
<dbReference type="PRINTS" id="PR00412">
    <property type="entry name" value="EPOXHYDRLASE"/>
</dbReference>
<dbReference type="GO" id="GO:0016787">
    <property type="term" value="F:hydrolase activity"/>
    <property type="evidence" value="ECO:0007669"/>
    <property type="project" value="UniProtKB-KW"/>
</dbReference>
<dbReference type="NCBIfam" id="NF002043">
    <property type="entry name" value="PRK00870.1"/>
    <property type="match status" value="1"/>
</dbReference>
<protein>
    <submittedName>
        <fullName evidence="2">Alpha/beta fold hydrolase</fullName>
    </submittedName>
</protein>
<evidence type="ECO:0000259" key="1">
    <source>
        <dbReference type="Pfam" id="PF00561"/>
    </source>
</evidence>
<dbReference type="InterPro" id="IPR000639">
    <property type="entry name" value="Epox_hydrolase-like"/>
</dbReference>
<dbReference type="InterPro" id="IPR029058">
    <property type="entry name" value="AB_hydrolase_fold"/>
</dbReference>
<dbReference type="InterPro" id="IPR006311">
    <property type="entry name" value="TAT_signal"/>
</dbReference>
<dbReference type="PANTHER" id="PTHR43798:SF24">
    <property type="entry name" value="CIS-3-ALKYL-4-ALKYLOXETAN-2-ONE DECARBOXYLASE"/>
    <property type="match status" value="1"/>
</dbReference>
<sequence>MTELDRRRLLTGTAALAAGTLAVTAIPQAAAGDHVPAGAAARKVLRTPERRFAGLPDYPFEPHYLRVRLGDGSRSTVRVHYVDERPAWPVRPSGETILLLHGNPSWSYLYRHVIPPLVAAGHRCVALDLVGMGKSDKPADRFRYTYQQHMDWLTEAVFERLDLRDVTMVCHDWGGTLGLRLLAEHPHRFRRVVAMNTGLKTGREDLPAEGWKHLATWLQFTQRTNPLTVSDVVAGFTTSTLDPAVLAAYDAPFPDDRYQHGVRRFAVLIPLTADDEATPAFDAAWEVLATLDVPFLCVFGADDHVTGGRHGALSDHIPGAAGQPHAVLAGAHHFLQEDKPHEVAAAIDDFIRRTRV</sequence>
<dbReference type="AlphaFoldDB" id="A0A4R5AN89"/>
<dbReference type="InterPro" id="IPR050266">
    <property type="entry name" value="AB_hydrolase_sf"/>
</dbReference>
<reference evidence="2 3" key="1">
    <citation type="submission" date="2019-02" db="EMBL/GenBank/DDBJ databases">
        <title>Draft genome sequences of novel Actinobacteria.</title>
        <authorList>
            <person name="Sahin N."/>
            <person name="Ay H."/>
            <person name="Saygin H."/>
        </authorList>
    </citation>
    <scope>NUCLEOTIDE SEQUENCE [LARGE SCALE GENOMIC DNA]</scope>
    <source>
        <strain evidence="2 3">8K307</strain>
    </source>
</reference>
<dbReference type="PRINTS" id="PR00111">
    <property type="entry name" value="ABHYDROLASE"/>
</dbReference>
<dbReference type="Proteomes" id="UP000295217">
    <property type="component" value="Unassembled WGS sequence"/>
</dbReference>